<dbReference type="PANTHER" id="PTHR38808">
    <property type="entry name" value="TRANSMEMBRANE PROTEIN 95"/>
    <property type="match status" value="1"/>
</dbReference>
<reference evidence="1" key="3">
    <citation type="submission" date="2025-09" db="UniProtKB">
        <authorList>
            <consortium name="Ensembl"/>
        </authorList>
    </citation>
    <scope>IDENTIFICATION</scope>
</reference>
<dbReference type="Proteomes" id="UP000472272">
    <property type="component" value="Chromosome 13"/>
</dbReference>
<reference evidence="1" key="2">
    <citation type="submission" date="2025-08" db="UniProtKB">
        <authorList>
            <consortium name="Ensembl"/>
        </authorList>
    </citation>
    <scope>IDENTIFICATION</scope>
</reference>
<dbReference type="AlphaFoldDB" id="A0A670J3S5"/>
<organism evidence="1 2">
    <name type="scientific">Podarcis muralis</name>
    <name type="common">Wall lizard</name>
    <name type="synonym">Lacerta muralis</name>
    <dbReference type="NCBI Taxonomy" id="64176"/>
    <lineage>
        <taxon>Eukaryota</taxon>
        <taxon>Metazoa</taxon>
        <taxon>Chordata</taxon>
        <taxon>Craniata</taxon>
        <taxon>Vertebrata</taxon>
        <taxon>Euteleostomi</taxon>
        <taxon>Lepidosauria</taxon>
        <taxon>Squamata</taxon>
        <taxon>Bifurcata</taxon>
        <taxon>Unidentata</taxon>
        <taxon>Episquamata</taxon>
        <taxon>Laterata</taxon>
        <taxon>Lacertibaenia</taxon>
        <taxon>Lacertidae</taxon>
        <taxon>Podarcis</taxon>
    </lineage>
</organism>
<dbReference type="GO" id="GO:0097524">
    <property type="term" value="C:sperm plasma membrane"/>
    <property type="evidence" value="ECO:0007669"/>
    <property type="project" value="InterPro"/>
</dbReference>
<dbReference type="GO" id="GO:0002080">
    <property type="term" value="C:acrosomal membrane"/>
    <property type="evidence" value="ECO:0007669"/>
    <property type="project" value="TreeGrafter"/>
</dbReference>
<sequence>MSLDLLLEKTHRVFRVIEINQSLADFPKFWNWLHEVKIPEQSREALCPPACQGSALVWNCTTCRRVEVRCWEMKTCYPGEGLLLCYNNNNNNNIYTPPVWLGFPGHSGRFPTEHPPWPVLAPSLPPLLFSRVHPTCQFSRDSPGLTDAIPVSGLIPVYPASP</sequence>
<name>A0A670J3S5_PODMU</name>
<accession>A0A670J3S5</accession>
<dbReference type="InterPro" id="IPR027984">
    <property type="entry name" value="TMEM95"/>
</dbReference>
<dbReference type="Ensembl" id="ENSPMRT00000019348.1">
    <property type="protein sequence ID" value="ENSPMRP00000018189.1"/>
    <property type="gene ID" value="ENSPMRG00000011978.1"/>
</dbReference>
<dbReference type="GO" id="GO:0007342">
    <property type="term" value="P:fusion of sperm to egg plasma membrane involved in single fertilization"/>
    <property type="evidence" value="ECO:0007669"/>
    <property type="project" value="InterPro"/>
</dbReference>
<evidence type="ECO:0000313" key="1">
    <source>
        <dbReference type="Ensembl" id="ENSPMRP00000018189.1"/>
    </source>
</evidence>
<dbReference type="PANTHER" id="PTHR38808:SF1">
    <property type="entry name" value="SPERM-EGG FUSION PROTEIN TMEM95"/>
    <property type="match status" value="1"/>
</dbReference>
<proteinExistence type="predicted"/>
<reference evidence="1 2" key="1">
    <citation type="journal article" date="2019" name="Proc. Natl. Acad. Sci. U.S.A.">
        <title>Regulatory changes in pterin and carotenoid genes underlie balanced color polymorphisms in the wall lizard.</title>
        <authorList>
            <person name="Andrade P."/>
            <person name="Pinho C."/>
            <person name="Perez I de Lanuza G."/>
            <person name="Afonso S."/>
            <person name="Brejcha J."/>
            <person name="Rubin C.J."/>
            <person name="Wallerman O."/>
            <person name="Pereira P."/>
            <person name="Sabatino S.J."/>
            <person name="Bellati A."/>
            <person name="Pellitteri-Rosa D."/>
            <person name="Bosakova Z."/>
            <person name="Bunikis I."/>
            <person name="Carretero M.A."/>
            <person name="Feiner N."/>
            <person name="Marsik P."/>
            <person name="Pauperio F."/>
            <person name="Salvi D."/>
            <person name="Soler L."/>
            <person name="While G.M."/>
            <person name="Uller T."/>
            <person name="Font E."/>
            <person name="Andersson L."/>
            <person name="Carneiro M."/>
        </authorList>
    </citation>
    <scope>NUCLEOTIDE SEQUENCE</scope>
</reference>
<protein>
    <submittedName>
        <fullName evidence="1">Uncharacterized protein</fullName>
    </submittedName>
</protein>
<evidence type="ECO:0000313" key="2">
    <source>
        <dbReference type="Proteomes" id="UP000472272"/>
    </source>
</evidence>
<dbReference type="GeneTree" id="ENSGT00960000191608"/>
<keyword evidence="2" id="KW-1185">Reference proteome</keyword>
<dbReference type="Pfam" id="PF15203">
    <property type="entry name" value="TMEM95"/>
    <property type="match status" value="1"/>
</dbReference>